<dbReference type="InterPro" id="IPR038594">
    <property type="entry name" value="SepF-like_sf"/>
</dbReference>
<dbReference type="InterPro" id="IPR007561">
    <property type="entry name" value="Cell_div_SepF/SepF-rel"/>
</dbReference>
<comment type="function">
    <text evidence="4 5">Cell division protein that is part of the divisome complex and is recruited early to the Z-ring. Probably stimulates Z-ring formation, perhaps through the cross-linking of FtsZ protofilaments. Its function overlaps with FtsA.</text>
</comment>
<dbReference type="Gene3D" id="3.30.110.150">
    <property type="entry name" value="SepF-like protein"/>
    <property type="match status" value="1"/>
</dbReference>
<dbReference type="GO" id="GO:0000917">
    <property type="term" value="P:division septum assembly"/>
    <property type="evidence" value="ECO:0007669"/>
    <property type="project" value="UniProtKB-KW"/>
</dbReference>
<keyword evidence="3 5" id="KW-0131">Cell cycle</keyword>
<keyword evidence="5" id="KW-0963">Cytoplasm</keyword>
<evidence type="ECO:0000256" key="2">
    <source>
        <dbReference type="ARBA" id="ARBA00023210"/>
    </source>
</evidence>
<dbReference type="EMBL" id="BRPL01000002">
    <property type="protein sequence ID" value="GLB47019.1"/>
    <property type="molecule type" value="Genomic_DNA"/>
</dbReference>
<dbReference type="GO" id="GO:0005737">
    <property type="term" value="C:cytoplasm"/>
    <property type="evidence" value="ECO:0007669"/>
    <property type="project" value="UniProtKB-SubCell"/>
</dbReference>
<dbReference type="Pfam" id="PF04472">
    <property type="entry name" value="SepF"/>
    <property type="match status" value="1"/>
</dbReference>
<name>A0A9W6ETH4_9LACO</name>
<keyword evidence="2 5" id="KW-0717">Septation</keyword>
<dbReference type="PANTHER" id="PTHR35798">
    <property type="entry name" value="CELL DIVISION PROTEIN SEPF"/>
    <property type="match status" value="1"/>
</dbReference>
<accession>A0A9W6ETH4</accession>
<evidence type="ECO:0000256" key="5">
    <source>
        <dbReference type="HAMAP-Rule" id="MF_01197"/>
    </source>
</evidence>
<gene>
    <name evidence="5 6" type="primary">sepF</name>
    <name evidence="6" type="ORF">WR164_09980</name>
</gene>
<comment type="subcellular location">
    <subcellularLocation>
        <location evidence="5">Cytoplasm</location>
    </subcellularLocation>
    <text evidence="5">Localizes to the division site, in a FtsZ-dependent manner.</text>
</comment>
<keyword evidence="1 5" id="KW-0132">Cell division</keyword>
<evidence type="ECO:0000256" key="1">
    <source>
        <dbReference type="ARBA" id="ARBA00022618"/>
    </source>
</evidence>
<keyword evidence="7" id="KW-1185">Reference proteome</keyword>
<sequence length="126" mass="14320">MSDRFNLSNFFGINEPEDSDKENAAINNSSKVVPMKNGNRIVKNHIAIFEPRIYSDSKGIASKLVNNNAVIVNFNKADNNSIRRIIDFLNGSIFTIDGHIERISSKVFLFTPHNYEISNSIKDRFK</sequence>
<organism evidence="6 7">
    <name type="scientific">Philodulcilactobacillus myokoensis</name>
    <dbReference type="NCBI Taxonomy" id="2929573"/>
    <lineage>
        <taxon>Bacteria</taxon>
        <taxon>Bacillati</taxon>
        <taxon>Bacillota</taxon>
        <taxon>Bacilli</taxon>
        <taxon>Lactobacillales</taxon>
        <taxon>Lactobacillaceae</taxon>
        <taxon>Philodulcilactobacillus</taxon>
    </lineage>
</organism>
<dbReference type="HAMAP" id="MF_01197">
    <property type="entry name" value="SepF"/>
    <property type="match status" value="1"/>
</dbReference>
<dbReference type="AlphaFoldDB" id="A0A9W6ETH4"/>
<proteinExistence type="inferred from homology"/>
<reference evidence="6" key="2">
    <citation type="journal article" date="2023" name="PLoS ONE">
        <title>Philodulcilactobacillus myokoensis gen. nov., sp. nov., a fructophilic, acidophilic, and agar-phobic lactic acid bacterium isolated from fermented vegetable extracts.</title>
        <authorList>
            <person name="Kouya T."/>
            <person name="Ishiyama Y."/>
            <person name="Ohashi S."/>
            <person name="Kumakubo R."/>
            <person name="Yamazaki T."/>
            <person name="Otaki T."/>
        </authorList>
    </citation>
    <scope>NUCLEOTIDE SEQUENCE</scope>
    <source>
        <strain evidence="6">WR16-4</strain>
    </source>
</reference>
<protein>
    <recommendedName>
        <fullName evidence="5">Cell division protein SepF</fullName>
    </recommendedName>
</protein>
<dbReference type="InterPro" id="IPR023052">
    <property type="entry name" value="Cell_div_SepF"/>
</dbReference>
<comment type="subunit">
    <text evidence="5">Homodimer. Interacts with FtsZ.</text>
</comment>
<comment type="caution">
    <text evidence="6">The sequence shown here is derived from an EMBL/GenBank/DDBJ whole genome shotgun (WGS) entry which is preliminary data.</text>
</comment>
<evidence type="ECO:0000256" key="3">
    <source>
        <dbReference type="ARBA" id="ARBA00023306"/>
    </source>
</evidence>
<dbReference type="RefSeq" id="WP_286136476.1">
    <property type="nucleotide sequence ID" value="NZ_BRPL01000002.1"/>
</dbReference>
<reference evidence="6" key="1">
    <citation type="submission" date="2022-07" db="EMBL/GenBank/DDBJ databases">
        <authorList>
            <person name="Kouya T."/>
            <person name="Ishiyama Y."/>
        </authorList>
    </citation>
    <scope>NUCLEOTIDE SEQUENCE</scope>
    <source>
        <strain evidence="6">WR16-4</strain>
    </source>
</reference>
<dbReference type="GO" id="GO:0043093">
    <property type="term" value="P:FtsZ-dependent cytokinesis"/>
    <property type="evidence" value="ECO:0007669"/>
    <property type="project" value="UniProtKB-UniRule"/>
</dbReference>
<comment type="similarity">
    <text evidence="5">Belongs to the SepF family.</text>
</comment>
<dbReference type="PANTHER" id="PTHR35798:SF1">
    <property type="entry name" value="CELL DIVISION PROTEIN SEPF"/>
    <property type="match status" value="1"/>
</dbReference>
<evidence type="ECO:0000313" key="7">
    <source>
        <dbReference type="Proteomes" id="UP001144204"/>
    </source>
</evidence>
<dbReference type="Proteomes" id="UP001144204">
    <property type="component" value="Unassembled WGS sequence"/>
</dbReference>
<evidence type="ECO:0000313" key="6">
    <source>
        <dbReference type="EMBL" id="GLB47019.1"/>
    </source>
</evidence>
<evidence type="ECO:0000256" key="4">
    <source>
        <dbReference type="ARBA" id="ARBA00044936"/>
    </source>
</evidence>